<sequence>METLTSYVDHMFRALPANDEVRRARAELEQMALDRYHELRDEGCSENEAVGRVITQFGNLDELADDLGIRSEYDRSQQDRPVFIQRAEADGFLKANGLVSRLIASGVATVLTGVAAFMLIGGTTDPTMTGGDKLIPREILALTVMFLMIGLGVMQFIFAGVKNEKFERLGETGAELDPASRAHFSSLREREGTPFALGIGAGVLAIMLGISTMLMLLSIRGENDILGPAVFLLFVAAGVALLVICGMRRSAISLLAGEGDYTPEKRNTNELLDSIAGIYWLLVVGIFLVWGLAFDGWERSWVIWPIAGVLFGVIAIVSEMVAKNRERK</sequence>
<feature type="transmembrane region" description="Helical" evidence="1">
    <location>
        <begin position="225"/>
        <end position="245"/>
    </location>
</feature>
<feature type="transmembrane region" description="Helical" evidence="1">
    <location>
        <begin position="271"/>
        <end position="290"/>
    </location>
</feature>
<keyword evidence="3" id="KW-1185">Reference proteome</keyword>
<comment type="caution">
    <text evidence="2">The sequence shown here is derived from an EMBL/GenBank/DDBJ whole genome shotgun (WGS) entry which is preliminary data.</text>
</comment>
<evidence type="ECO:0000256" key="1">
    <source>
        <dbReference type="SAM" id="Phobius"/>
    </source>
</evidence>
<feature type="transmembrane region" description="Helical" evidence="1">
    <location>
        <begin position="195"/>
        <end position="219"/>
    </location>
</feature>
<dbReference type="InterPro" id="IPR047928">
    <property type="entry name" value="Perm_prefix_1"/>
</dbReference>
<feature type="transmembrane region" description="Helical" evidence="1">
    <location>
        <begin position="102"/>
        <end position="120"/>
    </location>
</feature>
<protein>
    <submittedName>
        <fullName evidence="2">Permease prefix domain 1-containing protein</fullName>
    </submittedName>
</protein>
<accession>A0ABW5RH66</accession>
<reference evidence="3" key="1">
    <citation type="journal article" date="2019" name="Int. J. Syst. Evol. Microbiol.">
        <title>The Global Catalogue of Microorganisms (GCM) 10K type strain sequencing project: providing services to taxonomists for standard genome sequencing and annotation.</title>
        <authorList>
            <consortium name="The Broad Institute Genomics Platform"/>
            <consortium name="The Broad Institute Genome Sequencing Center for Infectious Disease"/>
            <person name="Wu L."/>
            <person name="Ma J."/>
        </authorList>
    </citation>
    <scope>NUCLEOTIDE SEQUENCE [LARGE SCALE GENOMIC DNA]</scope>
    <source>
        <strain evidence="3">TISTR 1511</strain>
    </source>
</reference>
<dbReference type="Proteomes" id="UP001597453">
    <property type="component" value="Unassembled WGS sequence"/>
</dbReference>
<dbReference type="NCBIfam" id="NF038403">
    <property type="entry name" value="perm_prefix_1"/>
    <property type="match status" value="1"/>
</dbReference>
<keyword evidence="1" id="KW-0472">Membrane</keyword>
<feature type="transmembrane region" description="Helical" evidence="1">
    <location>
        <begin position="302"/>
        <end position="322"/>
    </location>
</feature>
<organism evidence="2 3">
    <name type="scientific">Gulosibacter bifidus</name>
    <dbReference type="NCBI Taxonomy" id="272239"/>
    <lineage>
        <taxon>Bacteria</taxon>
        <taxon>Bacillati</taxon>
        <taxon>Actinomycetota</taxon>
        <taxon>Actinomycetes</taxon>
        <taxon>Micrococcales</taxon>
        <taxon>Microbacteriaceae</taxon>
        <taxon>Gulosibacter</taxon>
    </lineage>
</organism>
<keyword evidence="1" id="KW-0812">Transmembrane</keyword>
<name>A0ABW5RH66_9MICO</name>
<feature type="transmembrane region" description="Helical" evidence="1">
    <location>
        <begin position="140"/>
        <end position="161"/>
    </location>
</feature>
<evidence type="ECO:0000313" key="2">
    <source>
        <dbReference type="EMBL" id="MFD2674179.1"/>
    </source>
</evidence>
<evidence type="ECO:0000313" key="3">
    <source>
        <dbReference type="Proteomes" id="UP001597453"/>
    </source>
</evidence>
<gene>
    <name evidence="2" type="ORF">ACFSUQ_02545</name>
</gene>
<dbReference type="EMBL" id="JBHUNF010000001">
    <property type="protein sequence ID" value="MFD2674179.1"/>
    <property type="molecule type" value="Genomic_DNA"/>
</dbReference>
<keyword evidence="1" id="KW-1133">Transmembrane helix</keyword>
<dbReference type="RefSeq" id="WP_159421425.1">
    <property type="nucleotide sequence ID" value="NZ_JBHUNF010000001.1"/>
</dbReference>
<proteinExistence type="predicted"/>